<keyword evidence="2" id="KW-0732">Signal</keyword>
<name>A0A6A5GFI9_CAERE</name>
<gene>
    <name evidence="4" type="ORF">GCK72_019735</name>
</gene>
<protein>
    <recommendedName>
        <fullName evidence="3">C-type lectin domain-containing protein</fullName>
    </recommendedName>
</protein>
<proteinExistence type="predicted"/>
<feature type="region of interest" description="Disordered" evidence="1">
    <location>
        <begin position="29"/>
        <end position="73"/>
    </location>
</feature>
<dbReference type="PANTHER" id="PTHR47517:SF2">
    <property type="entry name" value="C-TYPE LECTIN DOMAIN-CONTAINING PROTEIN"/>
    <property type="match status" value="1"/>
</dbReference>
<dbReference type="CTD" id="9801643"/>
<dbReference type="Gene3D" id="3.10.100.10">
    <property type="entry name" value="Mannose-Binding Protein A, subunit A"/>
    <property type="match status" value="1"/>
</dbReference>
<feature type="compositionally biased region" description="Basic residues" evidence="1">
    <location>
        <begin position="57"/>
        <end position="66"/>
    </location>
</feature>
<evidence type="ECO:0000256" key="1">
    <source>
        <dbReference type="SAM" id="MobiDB-lite"/>
    </source>
</evidence>
<dbReference type="AlphaFoldDB" id="A0A6A5GFI9"/>
<dbReference type="PANTHER" id="PTHR47517">
    <property type="entry name" value="C-TYPE LECTIN-RELATED"/>
    <property type="match status" value="1"/>
</dbReference>
<dbReference type="CDD" id="cd00037">
    <property type="entry name" value="CLECT"/>
    <property type="match status" value="1"/>
</dbReference>
<feature type="compositionally biased region" description="Low complexity" evidence="1">
    <location>
        <begin position="37"/>
        <end position="50"/>
    </location>
</feature>
<feature type="chain" id="PRO_5025369541" description="C-type lectin domain-containing protein" evidence="2">
    <location>
        <begin position="18"/>
        <end position="256"/>
    </location>
</feature>
<dbReference type="InterPro" id="IPR016186">
    <property type="entry name" value="C-type_lectin-like/link_sf"/>
</dbReference>
<feature type="domain" description="C-type lectin" evidence="3">
    <location>
        <begin position="75"/>
        <end position="237"/>
    </location>
</feature>
<comment type="caution">
    <text evidence="4">The sequence shown here is derived from an EMBL/GenBank/DDBJ whole genome shotgun (WGS) entry which is preliminary data.</text>
</comment>
<dbReference type="SMART" id="SM00034">
    <property type="entry name" value="CLECT"/>
    <property type="match status" value="1"/>
</dbReference>
<evidence type="ECO:0000313" key="5">
    <source>
        <dbReference type="Proteomes" id="UP000483820"/>
    </source>
</evidence>
<reference evidence="4 5" key="1">
    <citation type="submission" date="2019-12" db="EMBL/GenBank/DDBJ databases">
        <title>Chromosome-level assembly of the Caenorhabditis remanei genome.</title>
        <authorList>
            <person name="Teterina A.A."/>
            <person name="Willis J.H."/>
            <person name="Phillips P.C."/>
        </authorList>
    </citation>
    <scope>NUCLEOTIDE SEQUENCE [LARGE SCALE GENOMIC DNA]</scope>
    <source>
        <strain evidence="4 5">PX506</strain>
        <tissue evidence="4">Whole organism</tissue>
    </source>
</reference>
<organism evidence="4 5">
    <name type="scientific">Caenorhabditis remanei</name>
    <name type="common">Caenorhabditis vulgaris</name>
    <dbReference type="NCBI Taxonomy" id="31234"/>
    <lineage>
        <taxon>Eukaryota</taxon>
        <taxon>Metazoa</taxon>
        <taxon>Ecdysozoa</taxon>
        <taxon>Nematoda</taxon>
        <taxon>Chromadorea</taxon>
        <taxon>Rhabditida</taxon>
        <taxon>Rhabditina</taxon>
        <taxon>Rhabditomorpha</taxon>
        <taxon>Rhabditoidea</taxon>
        <taxon>Rhabditidae</taxon>
        <taxon>Peloderinae</taxon>
        <taxon>Caenorhabditis</taxon>
    </lineage>
</organism>
<evidence type="ECO:0000256" key="2">
    <source>
        <dbReference type="SAM" id="SignalP"/>
    </source>
</evidence>
<dbReference type="InterPro" id="IPR001304">
    <property type="entry name" value="C-type_lectin-like"/>
</dbReference>
<dbReference type="SUPFAM" id="SSF56436">
    <property type="entry name" value="C-type lectin-like"/>
    <property type="match status" value="1"/>
</dbReference>
<dbReference type="EMBL" id="WUAV01000005">
    <property type="protein sequence ID" value="KAF1753179.1"/>
    <property type="molecule type" value="Genomic_DNA"/>
</dbReference>
<evidence type="ECO:0000259" key="3">
    <source>
        <dbReference type="SMART" id="SM00034"/>
    </source>
</evidence>
<accession>A0A6A5GFI9</accession>
<dbReference type="Proteomes" id="UP000483820">
    <property type="component" value="Chromosome V"/>
</dbReference>
<dbReference type="RefSeq" id="XP_053582106.1">
    <property type="nucleotide sequence ID" value="XM_053733193.1"/>
</dbReference>
<sequence>MTTFLFVFFLAVSPTLSIILGGDGGGGGFHGGGHSGGRSSSSSSSSGSWSSEEHGHGGHRPPHRPRPTVPPRSECDSGWLRFERPSGLIWCIYIAFSGVTNGYFSQSEAQVACTALGATLTGFQNDNERMTVATTALANVTARGGQVAGLWLGATNLPGCRSPSCGPFNTFQWTDGFTTGVGGLKWGVGEPDGNNWPGPTACIQQFIISPNFVAGANEFAGWKGAFVNGDLDKYACVSPAYPYTRMYACGKVGVRQ</sequence>
<dbReference type="KEGG" id="crq:GCK72_019735"/>
<dbReference type="GeneID" id="9801643"/>
<evidence type="ECO:0000313" key="4">
    <source>
        <dbReference type="EMBL" id="KAF1753179.1"/>
    </source>
</evidence>
<feature type="signal peptide" evidence="2">
    <location>
        <begin position="1"/>
        <end position="17"/>
    </location>
</feature>
<dbReference type="InterPro" id="IPR016187">
    <property type="entry name" value="CTDL_fold"/>
</dbReference>